<dbReference type="OrthoDB" id="581140at2"/>
<dbReference type="AlphaFoldDB" id="A0A5S3PH62"/>
<organism evidence="1 2">
    <name type="scientific">Maribacter algarum</name>
    <name type="common">ex Zhang et al. 2020</name>
    <dbReference type="NCBI Taxonomy" id="2578118"/>
    <lineage>
        <taxon>Bacteria</taxon>
        <taxon>Pseudomonadati</taxon>
        <taxon>Bacteroidota</taxon>
        <taxon>Flavobacteriia</taxon>
        <taxon>Flavobacteriales</taxon>
        <taxon>Flavobacteriaceae</taxon>
        <taxon>Maribacter</taxon>
    </lineage>
</organism>
<comment type="caution">
    <text evidence="1">The sequence shown here is derived from an EMBL/GenBank/DDBJ whole genome shotgun (WGS) entry which is preliminary data.</text>
</comment>
<dbReference type="InterPro" id="IPR021889">
    <property type="entry name" value="DUF3500"/>
</dbReference>
<name>A0A5S3PH62_9FLAO</name>
<reference evidence="1 2" key="1">
    <citation type="submission" date="2019-05" db="EMBL/GenBank/DDBJ databases">
        <authorList>
            <person name="Zhang J.-Y."/>
            <person name="Feg X."/>
            <person name="Du Z.-J."/>
        </authorList>
    </citation>
    <scope>NUCLEOTIDE SEQUENCE [LARGE SCALE GENOMIC DNA]</scope>
    <source>
        <strain evidence="1 2">RZ26</strain>
    </source>
</reference>
<dbReference type="EMBL" id="VATY01000005">
    <property type="protein sequence ID" value="TMM53472.1"/>
    <property type="molecule type" value="Genomic_DNA"/>
</dbReference>
<dbReference type="Pfam" id="PF12006">
    <property type="entry name" value="DUF3500"/>
    <property type="match status" value="1"/>
</dbReference>
<proteinExistence type="predicted"/>
<sequence>MTAQNLSEKATTFLNLLSDEIKEKVLFELEDEERFNMNYVPIPRKGPTFHDFDEKQKAAALDLLQSSLGKEGYRKTQEIIALEKVLRIIENDDNDKMPDGRPRRDPLNYHFCIFGDPASKAPWGWRFEGHHISLNFTSAEGKISASTPSFFGTNPGIIKTTNQEEKEVLKKEAELGFQLINSMNETQLKVTRFTEEAPLDVSSANHRKVEKLYPEGISYTALSEDQKEVLLQLLNVYLSTFEPHFESSFWEKIKDSGIDNLTFAWAGSLQPGTGHYYRIQGPTLLIEYDNTQNNANHAHAVVRDLTNDYGEDILREHYKRHHN</sequence>
<dbReference type="Proteomes" id="UP000310314">
    <property type="component" value="Unassembled WGS sequence"/>
</dbReference>
<dbReference type="PANTHER" id="PTHR37489">
    <property type="entry name" value="DUF3500 DOMAIN-CONTAINING PROTEIN"/>
    <property type="match status" value="1"/>
</dbReference>
<keyword evidence="2" id="KW-1185">Reference proteome</keyword>
<gene>
    <name evidence="1" type="ORF">FEE95_19725</name>
</gene>
<dbReference type="PANTHER" id="PTHR37489:SF1">
    <property type="entry name" value="DUF3500 DOMAIN-CONTAINING PROTEIN"/>
    <property type="match status" value="1"/>
</dbReference>
<protein>
    <submittedName>
        <fullName evidence="1">DUF3500 domain-containing protein</fullName>
    </submittedName>
</protein>
<evidence type="ECO:0000313" key="1">
    <source>
        <dbReference type="EMBL" id="TMM53472.1"/>
    </source>
</evidence>
<accession>A0A5S3PH62</accession>
<evidence type="ECO:0000313" key="2">
    <source>
        <dbReference type="Proteomes" id="UP000310314"/>
    </source>
</evidence>